<reference evidence="3" key="2">
    <citation type="submission" date="2014-05" db="EMBL/GenBank/DDBJ databases">
        <title>The genome sequences of chimpanzee malaria parasites reveal the path to human adaptation.</title>
        <authorList>
            <person name="Otto T.D."/>
            <person name="Rayner J.C."/>
            <person name="Boehme U."/>
            <person name="Pain A."/>
            <person name="Spottiswoode N."/>
            <person name="Sanders M."/>
            <person name="Quail M."/>
            <person name="Ollomo B."/>
            <person name="Renaud F."/>
            <person name="Thomas A.W."/>
            <person name="Prugnolle F."/>
            <person name="Conway D.J."/>
            <person name="Newbold C."/>
            <person name="Berriman M."/>
        </authorList>
    </citation>
    <scope>NUCLEOTIDE SEQUENCE [LARGE SCALE GENOMIC DNA]</scope>
    <source>
        <strain evidence="3">CDC</strain>
    </source>
</reference>
<reference evidence="3" key="1">
    <citation type="submission" date="2014-01" db="EMBL/GenBank/DDBJ databases">
        <authorList>
            <person name="Aslett M."/>
        </authorList>
    </citation>
    <scope>NUCLEOTIDE SEQUENCE</scope>
    <source>
        <strain evidence="3">CDC</strain>
    </source>
</reference>
<dbReference type="AlphaFoldDB" id="A0A060RMI4"/>
<dbReference type="Proteomes" id="UP000027581">
    <property type="component" value="Unassembled WGS sequence"/>
</dbReference>
<feature type="region of interest" description="Disordered" evidence="1">
    <location>
        <begin position="170"/>
        <end position="275"/>
    </location>
</feature>
<feature type="domain" description="Plasmodium falciparum erythrocyte membrane protein 1 acidic terminal segment" evidence="2">
    <location>
        <begin position="1"/>
        <end position="201"/>
    </location>
</feature>
<dbReference type="VEuPathDB" id="PlasmoDB:PRG01_1400100"/>
<sequence>MLQNTQPNDVPQPDAPTELPMNTQPNTLYFDNPEEKPFIMSIHDRNLLSGEEYNYNINMSTNTNNDIPISSKNVLYSGIDLINDSLNSGNQPIDIYDELLKRKENELFGTNNVKQTNTHSVASPTNSDDPLLNQLELFHKWLDRHRDMCEKWDTNNKKEELLDKLKEEWENDNNSGNKTSGNTPPTSGNTPPTSDNTNSDIPSGKLSDIPSGKLSDIPSDKLSDIPSGKLSDIPSDNNIHSDIHPSDIPSDNNIHSDIQTSDIHSGKLSDTPSDNNIYSGNIHPSDIPSGKHVLNTDVSIQIDMNNPKTTNEFTYVDSNPNLTLPSNPNLVGNINPNLVDSINPNLVGNSTNPNLVGNNINPNLVGNQNPNITLPSNPNLVENNINPVDENPTNPNPNHVQIQMSVNNHKLVKEKYPIGDVWDI</sequence>
<gene>
    <name evidence="3" type="ORF">PRCDC_0060100</name>
</gene>
<name>A0A060RMI4_PLARE</name>
<evidence type="ECO:0000313" key="3">
    <source>
        <dbReference type="EMBL" id="CDO61972.1"/>
    </source>
</evidence>
<feature type="compositionally biased region" description="Low complexity" evidence="1">
    <location>
        <begin position="179"/>
        <end position="200"/>
    </location>
</feature>
<feature type="compositionally biased region" description="Polar residues" evidence="1">
    <location>
        <begin position="249"/>
        <end position="275"/>
    </location>
</feature>
<accession>A0A060RMI4</accession>
<feature type="non-terminal residue" evidence="3">
    <location>
        <position position="1"/>
    </location>
</feature>
<dbReference type="InterPro" id="IPR044932">
    <property type="entry name" value="PfEMP1_ATS_sf"/>
</dbReference>
<evidence type="ECO:0000256" key="1">
    <source>
        <dbReference type="SAM" id="MobiDB-lite"/>
    </source>
</evidence>
<dbReference type="VEuPathDB" id="PlasmoDB:PRCDC_0060100"/>
<dbReference type="FunFam" id="1.10.1900.40:FF:000001">
    <property type="entry name" value="Erythrocyte membrane protein 1"/>
    <property type="match status" value="1"/>
</dbReference>
<feature type="region of interest" description="Disordered" evidence="1">
    <location>
        <begin position="1"/>
        <end position="23"/>
    </location>
</feature>
<protein>
    <submittedName>
        <fullName evidence="3">Erythrocyte membrane protein 1, EMP1</fullName>
    </submittedName>
</protein>
<dbReference type="Pfam" id="PF15445">
    <property type="entry name" value="ATS"/>
    <property type="match status" value="2"/>
</dbReference>
<dbReference type="InterPro" id="IPR029211">
    <property type="entry name" value="PfEMP1_ATS"/>
</dbReference>
<dbReference type="EMBL" id="HG810659">
    <property type="protein sequence ID" value="CDO61972.1"/>
    <property type="molecule type" value="Genomic_DNA"/>
</dbReference>
<proteinExistence type="predicted"/>
<dbReference type="Gene3D" id="1.10.1900.40">
    <property type="entry name" value="Acidic terminal segments, variant surface antigen of PfEMP1"/>
    <property type="match status" value="1"/>
</dbReference>
<evidence type="ECO:0000313" key="4">
    <source>
        <dbReference type="Proteomes" id="UP000027581"/>
    </source>
</evidence>
<keyword evidence="4" id="KW-1185">Reference proteome</keyword>
<organism evidence="3 4">
    <name type="scientific">Plasmodium reichenowi</name>
    <dbReference type="NCBI Taxonomy" id="5854"/>
    <lineage>
        <taxon>Eukaryota</taxon>
        <taxon>Sar</taxon>
        <taxon>Alveolata</taxon>
        <taxon>Apicomplexa</taxon>
        <taxon>Aconoidasida</taxon>
        <taxon>Haemosporida</taxon>
        <taxon>Plasmodiidae</taxon>
        <taxon>Plasmodium</taxon>
        <taxon>Plasmodium (Laverania)</taxon>
    </lineage>
</organism>
<evidence type="ECO:0000259" key="2">
    <source>
        <dbReference type="Pfam" id="PF15445"/>
    </source>
</evidence>
<feature type="domain" description="Plasmodium falciparum erythrocyte membrane protein 1 acidic terminal segment" evidence="2">
    <location>
        <begin position="269"/>
        <end position="424"/>
    </location>
</feature>